<dbReference type="Pfam" id="PF03099">
    <property type="entry name" value="BPL_LplA_LipB"/>
    <property type="match status" value="1"/>
</dbReference>
<dbReference type="PANTHER" id="PTHR12835:SF5">
    <property type="entry name" value="BIOTIN--PROTEIN LIGASE"/>
    <property type="match status" value="1"/>
</dbReference>
<dbReference type="Proteomes" id="UP000236731">
    <property type="component" value="Unassembled WGS sequence"/>
</dbReference>
<keyword evidence="1 3" id="KW-0436">Ligase</keyword>
<dbReference type="EMBL" id="FNUT01000001">
    <property type="protein sequence ID" value="SEF55375.1"/>
    <property type="molecule type" value="Genomic_DNA"/>
</dbReference>
<proteinExistence type="predicted"/>
<dbReference type="Gene3D" id="3.30.930.10">
    <property type="entry name" value="Bira Bifunctional Protein, Domain 2"/>
    <property type="match status" value="1"/>
</dbReference>
<dbReference type="InterPro" id="IPR045864">
    <property type="entry name" value="aa-tRNA-synth_II/BPL/LPL"/>
</dbReference>
<evidence type="ECO:0000313" key="3">
    <source>
        <dbReference type="EMBL" id="SEF55375.1"/>
    </source>
</evidence>
<dbReference type="CDD" id="cd16442">
    <property type="entry name" value="BPL"/>
    <property type="match status" value="1"/>
</dbReference>
<dbReference type="InterPro" id="IPR004408">
    <property type="entry name" value="Biotin_CoA_COase_ligase"/>
</dbReference>
<name>A0A1H5SXZ5_9SPHI</name>
<reference evidence="4" key="1">
    <citation type="submission" date="2016-10" db="EMBL/GenBank/DDBJ databases">
        <authorList>
            <person name="Varghese N."/>
            <person name="Submissions S."/>
        </authorList>
    </citation>
    <scope>NUCLEOTIDE SEQUENCE [LARGE SCALE GENOMIC DNA]</scope>
    <source>
        <strain evidence="4">DSM 22361</strain>
    </source>
</reference>
<feature type="domain" description="BPL/LPL catalytic" evidence="2">
    <location>
        <begin position="10"/>
        <end position="192"/>
    </location>
</feature>
<sequence>MQNNTFSGESRRQNLIVLDELGSTNDYLKSELANFKPLPEWSAIMARHQTAGRGQRDSTWTVEPNSNLTFSFVLYPDYLNLQDHFTLNMLISLGIHDWLISKGITPEIKWPNDILINQKKVCGILIENKSAGMKIKQSVVGIGVNVNQKQFFDGLENTASSLFKETGITTENLEEECLNLLAFLQNRIENFKNKKLTTNDLLKTYNNFLFLRDKPARYASSDITFQAILRKVDANGQLYLEQSDGIKTYFFKEVRFLMQ</sequence>
<dbReference type="InterPro" id="IPR004143">
    <property type="entry name" value="BPL_LPL_catalytic"/>
</dbReference>
<dbReference type="SUPFAM" id="SSF55681">
    <property type="entry name" value="Class II aaRS and biotin synthetases"/>
    <property type="match status" value="1"/>
</dbReference>
<gene>
    <name evidence="3" type="ORF">SAMN05421877_101416</name>
</gene>
<dbReference type="PROSITE" id="PS51733">
    <property type="entry name" value="BPL_LPL_CATALYTIC"/>
    <property type="match status" value="1"/>
</dbReference>
<dbReference type="NCBIfam" id="TIGR00121">
    <property type="entry name" value="birA_ligase"/>
    <property type="match status" value="1"/>
</dbReference>
<evidence type="ECO:0000256" key="1">
    <source>
        <dbReference type="ARBA" id="ARBA00022598"/>
    </source>
</evidence>
<evidence type="ECO:0000259" key="2">
    <source>
        <dbReference type="PROSITE" id="PS51733"/>
    </source>
</evidence>
<dbReference type="AlphaFoldDB" id="A0A1H5SXZ5"/>
<dbReference type="GO" id="GO:0004077">
    <property type="term" value="F:biotin--[biotin carboxyl-carrier protein] ligase activity"/>
    <property type="evidence" value="ECO:0007669"/>
    <property type="project" value="InterPro"/>
</dbReference>
<keyword evidence="4" id="KW-1185">Reference proteome</keyword>
<dbReference type="GO" id="GO:0005737">
    <property type="term" value="C:cytoplasm"/>
    <property type="evidence" value="ECO:0007669"/>
    <property type="project" value="TreeGrafter"/>
</dbReference>
<dbReference type="PANTHER" id="PTHR12835">
    <property type="entry name" value="BIOTIN PROTEIN LIGASE"/>
    <property type="match status" value="1"/>
</dbReference>
<evidence type="ECO:0000313" key="4">
    <source>
        <dbReference type="Proteomes" id="UP000236731"/>
    </source>
</evidence>
<organism evidence="3 4">
    <name type="scientific">Sphingobacterium lactis</name>
    <dbReference type="NCBI Taxonomy" id="797291"/>
    <lineage>
        <taxon>Bacteria</taxon>
        <taxon>Pseudomonadati</taxon>
        <taxon>Bacteroidota</taxon>
        <taxon>Sphingobacteriia</taxon>
        <taxon>Sphingobacteriales</taxon>
        <taxon>Sphingobacteriaceae</taxon>
        <taxon>Sphingobacterium</taxon>
    </lineage>
</organism>
<accession>A0A1H5SXZ5</accession>
<protein>
    <submittedName>
        <fullName evidence="3">BirA family transcriptional regulator, biotin operon repressor / biotin-[acetyl-CoA-carboxylase] ligase</fullName>
    </submittedName>
</protein>